<keyword evidence="4" id="KW-1185">Reference proteome</keyword>
<dbReference type="Proteomes" id="UP001150062">
    <property type="component" value="Unassembled WGS sequence"/>
</dbReference>
<evidence type="ECO:0000256" key="2">
    <source>
        <dbReference type="SAM" id="SignalP"/>
    </source>
</evidence>
<gene>
    <name evidence="3" type="ORF">M0813_29245</name>
</gene>
<feature type="transmembrane region" description="Helical" evidence="1">
    <location>
        <begin position="683"/>
        <end position="705"/>
    </location>
</feature>
<dbReference type="SUPFAM" id="SSF49313">
    <property type="entry name" value="Cadherin-like"/>
    <property type="match status" value="2"/>
</dbReference>
<feature type="signal peptide" evidence="2">
    <location>
        <begin position="1"/>
        <end position="25"/>
    </location>
</feature>
<name>A0ABQ8XPW4_9EUKA</name>
<evidence type="ECO:0000256" key="1">
    <source>
        <dbReference type="SAM" id="Phobius"/>
    </source>
</evidence>
<reference evidence="3" key="1">
    <citation type="submission" date="2022-08" db="EMBL/GenBank/DDBJ databases">
        <title>Novel sulfate-reducing endosymbionts in the free-living metamonad Anaeramoeba.</title>
        <authorList>
            <person name="Jerlstrom-Hultqvist J."/>
            <person name="Cepicka I."/>
            <person name="Gallot-Lavallee L."/>
            <person name="Salas-Leiva D."/>
            <person name="Curtis B.A."/>
            <person name="Zahonova K."/>
            <person name="Pipaliya S."/>
            <person name="Dacks J."/>
            <person name="Roger A.J."/>
        </authorList>
    </citation>
    <scope>NUCLEOTIDE SEQUENCE</scope>
    <source>
        <strain evidence="3">Schooner1</strain>
    </source>
</reference>
<protein>
    <submittedName>
        <fullName evidence="3">Uncharacterized protein</fullName>
    </submittedName>
</protein>
<keyword evidence="1" id="KW-0812">Transmembrane</keyword>
<dbReference type="Gene3D" id="2.60.40.10">
    <property type="entry name" value="Immunoglobulins"/>
    <property type="match status" value="2"/>
</dbReference>
<dbReference type="InterPro" id="IPR013783">
    <property type="entry name" value="Ig-like_fold"/>
</dbReference>
<keyword evidence="1" id="KW-1133">Transmembrane helix</keyword>
<dbReference type="InterPro" id="IPR015919">
    <property type="entry name" value="Cadherin-like_sf"/>
</dbReference>
<sequence>MNQKANPALIFVIVCLIIFANQIESRRSQAHPTKKALQASGDQVQCPFLEYGTRIEVSTENTSRQYYPRVTAIDSNNEKYVVTWFKEDEEDKSHYIAFAQILSSDDGSKIGNGFRVNNYEDDNQYSPAVSSIGANGESFVITWESDDGEDIDIFAQIFSSDDGSKIGDEFQVNTYVDDDQHRPAVSSIGANGESFVITWQSHLQCDGTDYDIYAQIFSSDDGSKIGNEFQVNDFTDDDQERPAVSSIGANGESFVITWQSNLQCDGTTCIIGQIFASEDGSKIGNEFEVNDYSTLGKSHPKVSSIGANGENFVITWVFSTPEPDIGNEISAQKFFSSNASKIGSEFKVNTYAQSENYPVVDSNGVNGERFVIAWYSDGTGNADEGIYAQMFNSPDTAKIGEEFEVFSETDTSQGEPSISSIGEQNGEEDKYVVVWAGYNYGEDEKIFAQMYKLSQEPIINKEIEDQYFGINNEYNYQFENDFLLDPNNIDESDNDGLTIQALLSNDQPLPDGLHFDSQKREFSGNVTDEDSCKDWEIKLIIGNECNQSINYLYYLTNSEPEILNPFADVTFYVTNENNDFQFDKDTFFDQQEQYNLEYEAYLENDYENEDEPEMLNEWLVFDPHERIFYSNRTLTENEIGEYQIELIAYDRCEYSVSYTFTLFVDLDEDSKNEDDETDPKRDFYYFVFFLIFLFLFFYCMITISIK</sequence>
<feature type="chain" id="PRO_5045552530" evidence="2">
    <location>
        <begin position="26"/>
        <end position="706"/>
    </location>
</feature>
<comment type="caution">
    <text evidence="3">The sequence shown here is derived from an EMBL/GenBank/DDBJ whole genome shotgun (WGS) entry which is preliminary data.</text>
</comment>
<keyword evidence="2" id="KW-0732">Signal</keyword>
<keyword evidence="1" id="KW-0472">Membrane</keyword>
<evidence type="ECO:0000313" key="4">
    <source>
        <dbReference type="Proteomes" id="UP001150062"/>
    </source>
</evidence>
<proteinExistence type="predicted"/>
<evidence type="ECO:0000313" key="3">
    <source>
        <dbReference type="EMBL" id="KAJ6234652.1"/>
    </source>
</evidence>
<dbReference type="EMBL" id="JAOAOG010000269">
    <property type="protein sequence ID" value="KAJ6234652.1"/>
    <property type="molecule type" value="Genomic_DNA"/>
</dbReference>
<organism evidence="3 4">
    <name type="scientific">Anaeramoeba flamelloides</name>
    <dbReference type="NCBI Taxonomy" id="1746091"/>
    <lineage>
        <taxon>Eukaryota</taxon>
        <taxon>Metamonada</taxon>
        <taxon>Anaeramoebidae</taxon>
        <taxon>Anaeramoeba</taxon>
    </lineage>
</organism>
<accession>A0ABQ8XPW4</accession>